<dbReference type="Gene3D" id="1.10.357.10">
    <property type="entry name" value="Tetracycline Repressor, domain 2"/>
    <property type="match status" value="1"/>
</dbReference>
<dbReference type="InterPro" id="IPR001647">
    <property type="entry name" value="HTH_TetR"/>
</dbReference>
<dbReference type="PROSITE" id="PS50977">
    <property type="entry name" value="HTH_TETR_2"/>
    <property type="match status" value="1"/>
</dbReference>
<evidence type="ECO:0000259" key="6">
    <source>
        <dbReference type="PROSITE" id="PS50977"/>
    </source>
</evidence>
<dbReference type="SUPFAM" id="SSF46689">
    <property type="entry name" value="Homeodomain-like"/>
    <property type="match status" value="1"/>
</dbReference>
<dbReference type="InterPro" id="IPR041674">
    <property type="entry name" value="TetR_C_22"/>
</dbReference>
<keyword evidence="1" id="KW-0805">Transcription regulation</keyword>
<proteinExistence type="predicted"/>
<keyword evidence="2 4" id="KW-0238">DNA-binding</keyword>
<organism evidence="7">
    <name type="scientific">Streptomyces iranensis</name>
    <dbReference type="NCBI Taxonomy" id="576784"/>
    <lineage>
        <taxon>Bacteria</taxon>
        <taxon>Bacillati</taxon>
        <taxon>Actinomycetota</taxon>
        <taxon>Actinomycetes</taxon>
        <taxon>Kitasatosporales</taxon>
        <taxon>Streptomycetaceae</taxon>
        <taxon>Streptomyces</taxon>
        <taxon>Streptomyces violaceusniger group</taxon>
    </lineage>
</organism>
<feature type="DNA-binding region" description="H-T-H motif" evidence="4">
    <location>
        <begin position="46"/>
        <end position="65"/>
    </location>
</feature>
<sequence>MIGQDGGVPIPPLRRHPVQRRSAERLGRILDACAELLDEISYEELSTRAVAERANVPIGSVYRFFSNKRAMAEALAHRNLDEYAERITRRLAASDAASASASGSASVSASGSGPDGGGGWREAMDVVVDEYLAMKRGAPGFALIEFGHPVPATAPPEQPNHLVADRLRTLLADRLRTGGDEATEERLRVAFLLAVETADALLRLAFRMDPEGDPAIVAETKELLRAYLARVLD</sequence>
<accession>A0A061A5F7</accession>
<dbReference type="HOGENOM" id="CLU_069356_46_2_11"/>
<evidence type="ECO:0000256" key="2">
    <source>
        <dbReference type="ARBA" id="ARBA00023125"/>
    </source>
</evidence>
<dbReference type="PANTHER" id="PTHR30055">
    <property type="entry name" value="HTH-TYPE TRANSCRIPTIONAL REGULATOR RUTR"/>
    <property type="match status" value="1"/>
</dbReference>
<keyword evidence="3" id="KW-0804">Transcription</keyword>
<dbReference type="InterPro" id="IPR009057">
    <property type="entry name" value="Homeodomain-like_sf"/>
</dbReference>
<dbReference type="Pfam" id="PF17928">
    <property type="entry name" value="TetR_C_22"/>
    <property type="match status" value="1"/>
</dbReference>
<gene>
    <name evidence="7" type="ORF">SIRAN7660</name>
</gene>
<evidence type="ECO:0000256" key="3">
    <source>
        <dbReference type="ARBA" id="ARBA00023163"/>
    </source>
</evidence>
<evidence type="ECO:0000256" key="4">
    <source>
        <dbReference type="PROSITE-ProRule" id="PRU00335"/>
    </source>
</evidence>
<protein>
    <submittedName>
        <fullName evidence="7">Regulatory protein TetR</fullName>
    </submittedName>
</protein>
<dbReference type="AlphaFoldDB" id="A0A061A5F7"/>
<dbReference type="RefSeq" id="WP_044577653.1">
    <property type="nucleotide sequence ID" value="NZ_BAABDR010000008.1"/>
</dbReference>
<dbReference type="Pfam" id="PF00440">
    <property type="entry name" value="TetR_N"/>
    <property type="match status" value="1"/>
</dbReference>
<name>A0A061A5F7_9ACTN</name>
<evidence type="ECO:0000256" key="5">
    <source>
        <dbReference type="SAM" id="MobiDB-lite"/>
    </source>
</evidence>
<dbReference type="InterPro" id="IPR050109">
    <property type="entry name" value="HTH-type_TetR-like_transc_reg"/>
</dbReference>
<dbReference type="PRINTS" id="PR00455">
    <property type="entry name" value="HTHTETR"/>
</dbReference>
<reference evidence="7" key="1">
    <citation type="submission" date="2014-05" db="EMBL/GenBank/DDBJ databases">
        <authorList>
            <person name="Horn Fabian"/>
        </authorList>
    </citation>
    <scope>NUCLEOTIDE SEQUENCE</scope>
</reference>
<feature type="domain" description="HTH tetR-type" evidence="6">
    <location>
        <begin position="23"/>
        <end position="83"/>
    </location>
</feature>
<feature type="region of interest" description="Disordered" evidence="5">
    <location>
        <begin position="1"/>
        <end position="21"/>
    </location>
</feature>
<dbReference type="EMBL" id="LK022848">
    <property type="protein sequence ID" value="CDR12445.1"/>
    <property type="molecule type" value="Genomic_DNA"/>
</dbReference>
<evidence type="ECO:0000313" key="7">
    <source>
        <dbReference type="EMBL" id="CDR12445.1"/>
    </source>
</evidence>
<dbReference type="PANTHER" id="PTHR30055:SF151">
    <property type="entry name" value="TRANSCRIPTIONAL REGULATORY PROTEIN"/>
    <property type="match status" value="1"/>
</dbReference>
<dbReference type="GO" id="GO:0003700">
    <property type="term" value="F:DNA-binding transcription factor activity"/>
    <property type="evidence" value="ECO:0007669"/>
    <property type="project" value="TreeGrafter"/>
</dbReference>
<evidence type="ECO:0000256" key="1">
    <source>
        <dbReference type="ARBA" id="ARBA00023015"/>
    </source>
</evidence>
<dbReference type="GO" id="GO:0000976">
    <property type="term" value="F:transcription cis-regulatory region binding"/>
    <property type="evidence" value="ECO:0007669"/>
    <property type="project" value="TreeGrafter"/>
</dbReference>